<sequence>MSIDMLIKGIMTDEIKTGACL</sequence>
<organism evidence="1 2">
    <name type="scientific">Brassica napus</name>
    <name type="common">Rape</name>
    <dbReference type="NCBI Taxonomy" id="3708"/>
    <lineage>
        <taxon>Eukaryota</taxon>
        <taxon>Viridiplantae</taxon>
        <taxon>Streptophyta</taxon>
        <taxon>Embryophyta</taxon>
        <taxon>Tracheophyta</taxon>
        <taxon>Spermatophyta</taxon>
        <taxon>Magnoliopsida</taxon>
        <taxon>eudicotyledons</taxon>
        <taxon>Gunneridae</taxon>
        <taxon>Pentapetalae</taxon>
        <taxon>rosids</taxon>
        <taxon>malvids</taxon>
        <taxon>Brassicales</taxon>
        <taxon>Brassicaceae</taxon>
        <taxon>Brassiceae</taxon>
        <taxon>Brassica</taxon>
    </lineage>
</organism>
<protein>
    <submittedName>
        <fullName evidence="1">BnaA04g14910D protein</fullName>
    </submittedName>
</protein>
<accession>A0A078HC68</accession>
<dbReference type="AlphaFoldDB" id="A0A078HC68"/>
<proteinExistence type="predicted"/>
<evidence type="ECO:0000313" key="2">
    <source>
        <dbReference type="Proteomes" id="UP000028999"/>
    </source>
</evidence>
<evidence type="ECO:0000313" key="1">
    <source>
        <dbReference type="EMBL" id="CDY35356.1"/>
    </source>
</evidence>
<dbReference type="Proteomes" id="UP000028999">
    <property type="component" value="Unassembled WGS sequence"/>
</dbReference>
<dbReference type="Gramene" id="CDY35356">
    <property type="protein sequence ID" value="CDY35356"/>
    <property type="gene ID" value="GSBRNA2T00058331001"/>
</dbReference>
<dbReference type="EMBL" id="LK032350">
    <property type="protein sequence ID" value="CDY35356.1"/>
    <property type="molecule type" value="Genomic_DNA"/>
</dbReference>
<dbReference type="PaxDb" id="3708-A0A078HC68"/>
<gene>
    <name evidence="1" type="primary">BnaA04g14910D</name>
    <name evidence="1" type="ORF">GSBRNA2T00058331001</name>
</gene>
<keyword evidence="2" id="KW-1185">Reference proteome</keyword>
<reference evidence="1 2" key="1">
    <citation type="journal article" date="2014" name="Science">
        <title>Plant genetics. Early allopolyploid evolution in the post-Neolithic Brassica napus oilseed genome.</title>
        <authorList>
            <person name="Chalhoub B."/>
            <person name="Denoeud F."/>
            <person name="Liu S."/>
            <person name="Parkin I.A."/>
            <person name="Tang H."/>
            <person name="Wang X."/>
            <person name="Chiquet J."/>
            <person name="Belcram H."/>
            <person name="Tong C."/>
            <person name="Samans B."/>
            <person name="Correa M."/>
            <person name="Da Silva C."/>
            <person name="Just J."/>
            <person name="Falentin C."/>
            <person name="Koh C.S."/>
            <person name="Le Clainche I."/>
            <person name="Bernard M."/>
            <person name="Bento P."/>
            <person name="Noel B."/>
            <person name="Labadie K."/>
            <person name="Alberti A."/>
            <person name="Charles M."/>
            <person name="Arnaud D."/>
            <person name="Guo H."/>
            <person name="Daviaud C."/>
            <person name="Alamery S."/>
            <person name="Jabbari K."/>
            <person name="Zhao M."/>
            <person name="Edger P.P."/>
            <person name="Chelaifa H."/>
            <person name="Tack D."/>
            <person name="Lassalle G."/>
            <person name="Mestiri I."/>
            <person name="Schnel N."/>
            <person name="Le Paslier M.C."/>
            <person name="Fan G."/>
            <person name="Renault V."/>
            <person name="Bayer P.E."/>
            <person name="Golicz A.A."/>
            <person name="Manoli S."/>
            <person name="Lee T.H."/>
            <person name="Thi V.H."/>
            <person name="Chalabi S."/>
            <person name="Hu Q."/>
            <person name="Fan C."/>
            <person name="Tollenaere R."/>
            <person name="Lu Y."/>
            <person name="Battail C."/>
            <person name="Shen J."/>
            <person name="Sidebottom C.H."/>
            <person name="Wang X."/>
            <person name="Canaguier A."/>
            <person name="Chauveau A."/>
            <person name="Berard A."/>
            <person name="Deniot G."/>
            <person name="Guan M."/>
            <person name="Liu Z."/>
            <person name="Sun F."/>
            <person name="Lim Y.P."/>
            <person name="Lyons E."/>
            <person name="Town C.D."/>
            <person name="Bancroft I."/>
            <person name="Wang X."/>
            <person name="Meng J."/>
            <person name="Ma J."/>
            <person name="Pires J.C."/>
            <person name="King G.J."/>
            <person name="Brunel D."/>
            <person name="Delourme R."/>
            <person name="Renard M."/>
            <person name="Aury J.M."/>
            <person name="Adams K.L."/>
            <person name="Batley J."/>
            <person name="Snowdon R.J."/>
            <person name="Tost J."/>
            <person name="Edwards D."/>
            <person name="Zhou Y."/>
            <person name="Hua W."/>
            <person name="Sharpe A.G."/>
            <person name="Paterson A.H."/>
            <person name="Guan C."/>
            <person name="Wincker P."/>
        </authorList>
    </citation>
    <scope>NUCLEOTIDE SEQUENCE [LARGE SCALE GENOMIC DNA]</scope>
    <source>
        <strain evidence="2">cv. Darmor-bzh</strain>
    </source>
</reference>
<name>A0A078HC68_BRANA</name>